<name>A0A1D6LS27_MAIZE</name>
<evidence type="ECO:0000313" key="4">
    <source>
        <dbReference type="Proteomes" id="UP000007305"/>
    </source>
</evidence>
<evidence type="ECO:0000313" key="2">
    <source>
        <dbReference type="EMBL" id="AQK82257.1"/>
    </source>
</evidence>
<keyword evidence="4" id="KW-1185">Reference proteome</keyword>
<reference evidence="3" key="4">
    <citation type="submission" date="2021-05" db="UniProtKB">
        <authorList>
            <consortium name="EnsemblPlants"/>
        </authorList>
    </citation>
    <scope>IDENTIFICATION</scope>
    <source>
        <strain evidence="3">cv. B73</strain>
    </source>
</reference>
<protein>
    <submittedName>
        <fullName evidence="2 3">Uncharacterized protein</fullName>
    </submittedName>
</protein>
<keyword evidence="5" id="KW-1267">Proteomics identification</keyword>
<dbReference type="EMBL" id="CM000782">
    <property type="protein sequence ID" value="AQK82253.1"/>
    <property type="molecule type" value="Genomic_DNA"/>
</dbReference>
<dbReference type="Gramene" id="Zm00001eb276200_T001">
    <property type="protein sequence ID" value="Zm00001eb276200_P001"/>
    <property type="gene ID" value="Zm00001eb276200"/>
</dbReference>
<reference evidence="3" key="3">
    <citation type="submission" date="2019-07" db="EMBL/GenBank/DDBJ databases">
        <authorList>
            <person name="Seetharam A."/>
            <person name="Woodhouse M."/>
            <person name="Cannon E."/>
        </authorList>
    </citation>
    <scope>NUCLEOTIDE SEQUENCE [LARGE SCALE GENOMIC DNA]</scope>
    <source>
        <strain evidence="3">cv. B73</strain>
    </source>
</reference>
<organism evidence="2">
    <name type="scientific">Zea mays</name>
    <name type="common">Maize</name>
    <dbReference type="NCBI Taxonomy" id="4577"/>
    <lineage>
        <taxon>Eukaryota</taxon>
        <taxon>Viridiplantae</taxon>
        <taxon>Streptophyta</taxon>
        <taxon>Embryophyta</taxon>
        <taxon>Tracheophyta</taxon>
        <taxon>Spermatophyta</taxon>
        <taxon>Magnoliopsida</taxon>
        <taxon>Liliopsida</taxon>
        <taxon>Poales</taxon>
        <taxon>Poaceae</taxon>
        <taxon>PACMAD clade</taxon>
        <taxon>Panicoideae</taxon>
        <taxon>Andropogonodae</taxon>
        <taxon>Andropogoneae</taxon>
        <taxon>Tripsacinae</taxon>
        <taxon>Zea</taxon>
    </lineage>
</organism>
<dbReference type="PANTHER" id="PTHR33132:SF145">
    <property type="entry name" value="OS04G0403900 PROTEIN"/>
    <property type="match status" value="1"/>
</dbReference>
<dbReference type="Proteomes" id="UP000007305">
    <property type="component" value="Chromosome 6"/>
</dbReference>
<reference evidence="2" key="2">
    <citation type="submission" date="2015-12" db="EMBL/GenBank/DDBJ databases">
        <title>Update maize B73 reference genome by single molecule sequencing technologies.</title>
        <authorList>
            <consortium name="Maize Genome Sequencing Project"/>
            <person name="Ware D."/>
        </authorList>
    </citation>
    <scope>NUCLEOTIDE SEQUENCE</scope>
    <source>
        <tissue evidence="2">Seedling</tissue>
    </source>
</reference>
<proteinExistence type="evidence at protein level"/>
<dbReference type="ExpressionAtlas" id="A0A1D6LS27">
    <property type="expression patterns" value="baseline"/>
</dbReference>
<dbReference type="EMBL" id="CM000782">
    <property type="protein sequence ID" value="AQK82259.1"/>
    <property type="molecule type" value="Genomic_DNA"/>
</dbReference>
<dbReference type="Gramene" id="Zm00001eb276200_T002">
    <property type="protein sequence ID" value="Zm00001eb276200_P002"/>
    <property type="gene ID" value="Zm00001eb276200"/>
</dbReference>
<dbReference type="EMBL" id="CM000782">
    <property type="protein sequence ID" value="AQK82258.1"/>
    <property type="molecule type" value="Genomic_DNA"/>
</dbReference>
<sequence>MGDRPAPIEKVAVPEKMALFLHAAVTSPGHQQQHGASSHEAPAAANITPRTTTARNKQQHLPVSPGACLCSPTVHEGSFRCRLHRGSGSGSGLHEMKMSKKAGV</sequence>
<gene>
    <name evidence="3" type="primary">LOC114574140</name>
    <name evidence="2" type="ORF">ZEAMMB73_Zm00001d036832</name>
</gene>
<dbReference type="GeneID" id="114574140"/>
<dbReference type="EMBL" id="CM000782">
    <property type="protein sequence ID" value="AQK82256.1"/>
    <property type="molecule type" value="Genomic_DNA"/>
</dbReference>
<accession>A0A1D6LS27</accession>
<evidence type="ECO:0000313" key="3">
    <source>
        <dbReference type="EnsemblPlants" id="Zm00001eb276200_P001"/>
    </source>
</evidence>
<feature type="compositionally biased region" description="Polar residues" evidence="1">
    <location>
        <begin position="48"/>
        <end position="61"/>
    </location>
</feature>
<feature type="region of interest" description="Disordered" evidence="1">
    <location>
        <begin position="83"/>
        <end position="104"/>
    </location>
</feature>
<dbReference type="EMBL" id="CM000782">
    <property type="protein sequence ID" value="AQK82254.1"/>
    <property type="molecule type" value="Genomic_DNA"/>
</dbReference>
<dbReference type="AlphaFoldDB" id="A0A1D6LS27"/>
<dbReference type="EnsemblPlants" id="Zm00001eb276200_T002">
    <property type="protein sequence ID" value="Zm00001eb276200_P002"/>
    <property type="gene ID" value="Zm00001eb276200"/>
</dbReference>
<dbReference type="PANTHER" id="PTHR33132">
    <property type="entry name" value="OSJNBB0118P14.9 PROTEIN"/>
    <property type="match status" value="1"/>
</dbReference>
<dbReference type="EnsemblPlants" id="Zm00001eb276200_T001">
    <property type="protein sequence ID" value="Zm00001eb276200_P001"/>
    <property type="gene ID" value="Zm00001eb276200"/>
</dbReference>
<dbReference type="EMBL" id="CM000782">
    <property type="protein sequence ID" value="AQK82257.1"/>
    <property type="molecule type" value="Genomic_DNA"/>
</dbReference>
<feature type="region of interest" description="Disordered" evidence="1">
    <location>
        <begin position="24"/>
        <end position="67"/>
    </location>
</feature>
<evidence type="ECO:0007829" key="5">
    <source>
        <dbReference type="PeptideAtlas" id="A0A1D6LS27"/>
    </source>
</evidence>
<dbReference type="RefSeq" id="XP_035815728.1">
    <property type="nucleotide sequence ID" value="XM_035959835.1"/>
</dbReference>
<evidence type="ECO:0000256" key="1">
    <source>
        <dbReference type="SAM" id="MobiDB-lite"/>
    </source>
</evidence>
<reference evidence="4" key="1">
    <citation type="journal article" date="2009" name="Science">
        <title>The B73 maize genome: complexity, diversity, and dynamics.</title>
        <authorList>
            <person name="Schnable P.S."/>
            <person name="Ware D."/>
            <person name="Fulton R.S."/>
            <person name="Stein J.C."/>
            <person name="Wei F."/>
            <person name="Pasternak S."/>
            <person name="Liang C."/>
            <person name="Zhang J."/>
            <person name="Fulton L."/>
            <person name="Graves T.A."/>
            <person name="Minx P."/>
            <person name="Reily A.D."/>
            <person name="Courtney L."/>
            <person name="Kruchowski S.S."/>
            <person name="Tomlinson C."/>
            <person name="Strong C."/>
            <person name="Delehaunty K."/>
            <person name="Fronick C."/>
            <person name="Courtney B."/>
            <person name="Rock S.M."/>
            <person name="Belter E."/>
            <person name="Du F."/>
            <person name="Kim K."/>
            <person name="Abbott R.M."/>
            <person name="Cotton M."/>
            <person name="Levy A."/>
            <person name="Marchetto P."/>
            <person name="Ochoa K."/>
            <person name="Jackson S.M."/>
            <person name="Gillam B."/>
            <person name="Chen W."/>
            <person name="Yan L."/>
            <person name="Higginbotham J."/>
            <person name="Cardenas M."/>
            <person name="Waligorski J."/>
            <person name="Applebaum E."/>
            <person name="Phelps L."/>
            <person name="Falcone J."/>
            <person name="Kanchi K."/>
            <person name="Thane T."/>
            <person name="Scimone A."/>
            <person name="Thane N."/>
            <person name="Henke J."/>
            <person name="Wang T."/>
            <person name="Ruppert J."/>
            <person name="Shah N."/>
            <person name="Rotter K."/>
            <person name="Hodges J."/>
            <person name="Ingenthron E."/>
            <person name="Cordes M."/>
            <person name="Kohlberg S."/>
            <person name="Sgro J."/>
            <person name="Delgado B."/>
            <person name="Mead K."/>
            <person name="Chinwalla A."/>
            <person name="Leonard S."/>
            <person name="Crouse K."/>
            <person name="Collura K."/>
            <person name="Kudrna D."/>
            <person name="Currie J."/>
            <person name="He R."/>
            <person name="Angelova A."/>
            <person name="Rajasekar S."/>
            <person name="Mueller T."/>
            <person name="Lomeli R."/>
            <person name="Scara G."/>
            <person name="Ko A."/>
            <person name="Delaney K."/>
            <person name="Wissotski M."/>
            <person name="Lopez G."/>
            <person name="Campos D."/>
            <person name="Braidotti M."/>
            <person name="Ashley E."/>
            <person name="Golser W."/>
            <person name="Kim H."/>
            <person name="Lee S."/>
            <person name="Lin J."/>
            <person name="Dujmic Z."/>
            <person name="Kim W."/>
            <person name="Talag J."/>
            <person name="Zuccolo A."/>
            <person name="Fan C."/>
            <person name="Sebastian A."/>
            <person name="Kramer M."/>
            <person name="Spiegel L."/>
            <person name="Nascimento L."/>
            <person name="Zutavern T."/>
            <person name="Miller B."/>
            <person name="Ambroise C."/>
            <person name="Muller S."/>
            <person name="Spooner W."/>
            <person name="Narechania A."/>
            <person name="Ren L."/>
            <person name="Wei S."/>
            <person name="Kumari S."/>
            <person name="Faga B."/>
            <person name="Levy M.J."/>
            <person name="McMahan L."/>
            <person name="Van Buren P."/>
            <person name="Vaughn M.W."/>
            <person name="Ying K."/>
            <person name="Yeh C.-T."/>
            <person name="Emrich S.J."/>
            <person name="Jia Y."/>
            <person name="Kalyanaraman A."/>
            <person name="Hsia A.-P."/>
            <person name="Barbazuk W.B."/>
            <person name="Baucom R.S."/>
            <person name="Brutnell T.P."/>
            <person name="Carpita N.C."/>
            <person name="Chaparro C."/>
            <person name="Chia J.-M."/>
            <person name="Deragon J.-M."/>
            <person name="Estill J.C."/>
            <person name="Fu Y."/>
            <person name="Jeddeloh J.A."/>
            <person name="Han Y."/>
            <person name="Lee H."/>
            <person name="Li P."/>
            <person name="Lisch D.R."/>
            <person name="Liu S."/>
            <person name="Liu Z."/>
            <person name="Nagel D.H."/>
            <person name="McCann M.C."/>
            <person name="SanMiguel P."/>
            <person name="Myers A.M."/>
            <person name="Nettleton D."/>
            <person name="Nguyen J."/>
            <person name="Penning B.W."/>
            <person name="Ponnala L."/>
            <person name="Schneider K.L."/>
            <person name="Schwartz D.C."/>
            <person name="Sharma A."/>
            <person name="Soderlund C."/>
            <person name="Springer N.M."/>
            <person name="Sun Q."/>
            <person name="Wang H."/>
            <person name="Waterman M."/>
            <person name="Westerman R."/>
            <person name="Wolfgruber T.K."/>
            <person name="Yang L."/>
            <person name="Yu Y."/>
            <person name="Zhang L."/>
            <person name="Zhou S."/>
            <person name="Zhu Q."/>
            <person name="Bennetzen J.L."/>
            <person name="Dawe R.K."/>
            <person name="Jiang J."/>
            <person name="Jiang N."/>
            <person name="Presting G.G."/>
            <person name="Wessler S.R."/>
            <person name="Aluru S."/>
            <person name="Martienssen R.A."/>
            <person name="Clifton S.W."/>
            <person name="McCombie W.R."/>
            <person name="Wing R.A."/>
            <person name="Wilson R.K."/>
        </authorList>
    </citation>
    <scope>NUCLEOTIDE SEQUENCE [LARGE SCALE GENOMIC DNA]</scope>
    <source>
        <strain evidence="4">cv. B73</strain>
    </source>
</reference>
<dbReference type="OrthoDB" id="664446at2759"/>